<evidence type="ECO:0000313" key="2">
    <source>
        <dbReference type="Proteomes" id="UP001524383"/>
    </source>
</evidence>
<accession>A0ABD4TJB4</accession>
<organism evidence="1 2">
    <name type="scientific">Methanocalculus taiwanensis</name>
    <dbReference type="NCBI Taxonomy" id="106207"/>
    <lineage>
        <taxon>Archaea</taxon>
        <taxon>Methanobacteriati</taxon>
        <taxon>Methanobacteriota</taxon>
        <taxon>Stenosarchaea group</taxon>
        <taxon>Methanomicrobia</taxon>
        <taxon>Methanomicrobiales</taxon>
        <taxon>Methanocalculaceae</taxon>
        <taxon>Methanocalculus</taxon>
    </lineage>
</organism>
<dbReference type="SUPFAM" id="SSF48695">
    <property type="entry name" value="Multiheme cytochromes"/>
    <property type="match status" value="1"/>
</dbReference>
<comment type="caution">
    <text evidence="1">The sequence shown here is derived from an EMBL/GenBank/DDBJ whole genome shotgun (WGS) entry which is preliminary data.</text>
</comment>
<dbReference type="InterPro" id="IPR036280">
    <property type="entry name" value="Multihaem_cyt_sf"/>
</dbReference>
<reference evidence="1 2" key="1">
    <citation type="submission" date="2019-08" db="EMBL/GenBank/DDBJ databases">
        <authorList>
            <person name="Chen S.-C."/>
            <person name="Lai M.-C."/>
            <person name="You Y.-T."/>
        </authorList>
    </citation>
    <scope>NUCLEOTIDE SEQUENCE [LARGE SCALE GENOMIC DNA]</scope>
    <source>
        <strain evidence="1 2">P2F9704a</strain>
    </source>
</reference>
<gene>
    <name evidence="1" type="ORF">FTO68_08490</name>
</gene>
<dbReference type="AlphaFoldDB" id="A0ABD4TJB4"/>
<keyword evidence="2" id="KW-1185">Reference proteome</keyword>
<dbReference type="RefSeq" id="WP_255332978.1">
    <property type="nucleotide sequence ID" value="NZ_VOTZ01000018.1"/>
</dbReference>
<protein>
    <submittedName>
        <fullName evidence="1">Uncharacterized protein</fullName>
    </submittedName>
</protein>
<dbReference type="Proteomes" id="UP001524383">
    <property type="component" value="Unassembled WGS sequence"/>
</dbReference>
<evidence type="ECO:0000313" key="1">
    <source>
        <dbReference type="EMBL" id="MCQ1539014.1"/>
    </source>
</evidence>
<name>A0ABD4TJB4_9EURY</name>
<dbReference type="EMBL" id="VOTZ01000018">
    <property type="protein sequence ID" value="MCQ1539014.1"/>
    <property type="molecule type" value="Genomic_DNA"/>
</dbReference>
<proteinExistence type="predicted"/>
<sequence length="128" mass="14669">MKTGFIYTKYKTDCYHCHVDADQVIKVVPQQAQVICSNCGATRVFIPRIHEVGTTGSFTPISCYDVWNLEPTAECRNCHTTGIHDLFVGCNHFTVRCRNCGFTQFYKFNLQYIGKCDIEEENCDPVIR</sequence>